<feature type="transmembrane region" description="Helical" evidence="7">
    <location>
        <begin position="79"/>
        <end position="99"/>
    </location>
</feature>
<keyword evidence="5 7" id="KW-0472">Membrane</keyword>
<comment type="subcellular location">
    <subcellularLocation>
        <location evidence="1">Membrane</location>
        <topology evidence="1">Multi-pass membrane protein</topology>
    </subcellularLocation>
</comment>
<keyword evidence="10" id="KW-1185">Reference proteome</keyword>
<sequence length="327" mass="33485">MSRAARASDGRPWTRSRGVALILMASLCLGAGAPLARLASSTDPVLVAAARCAIASAVLLLASPLEVLRLLTRATARQIALMAGAGLLLAAHFGFFLMGLAKTSIAAAVTLVSLEPFGVVLTAWLLSSCTPKRHEWVGLGVAVAGTLTLLVMGGGGTGDHRVSGDLLVLVSVFLWGFYLAAVRANGHVERPSALGAIVFFAAAILLGVAAFFRGASFHLSGGAALAILGLGLVPTLGGHTIVQWATPHVKPSLIALVSPGETVGALFLAILLTSERPSGLEMVGVCVVLAGAWWSIHGSGGRERRGGAGRVPAGAPRRDGRRPREIP</sequence>
<name>A0ABT5C5K5_9BACT</name>
<feature type="transmembrane region" description="Helical" evidence="7">
    <location>
        <begin position="48"/>
        <end position="67"/>
    </location>
</feature>
<dbReference type="InterPro" id="IPR037185">
    <property type="entry name" value="EmrE-like"/>
</dbReference>
<dbReference type="InterPro" id="IPR000620">
    <property type="entry name" value="EamA_dom"/>
</dbReference>
<dbReference type="InterPro" id="IPR050638">
    <property type="entry name" value="AA-Vitamin_Transporters"/>
</dbReference>
<keyword evidence="3 7" id="KW-0812">Transmembrane</keyword>
<feature type="transmembrane region" description="Helical" evidence="7">
    <location>
        <begin position="136"/>
        <end position="156"/>
    </location>
</feature>
<accession>A0ABT5C5K5</accession>
<dbReference type="Proteomes" id="UP001217485">
    <property type="component" value="Unassembled WGS sequence"/>
</dbReference>
<proteinExistence type="inferred from homology"/>
<evidence type="ECO:0000259" key="8">
    <source>
        <dbReference type="Pfam" id="PF00892"/>
    </source>
</evidence>
<evidence type="ECO:0000256" key="3">
    <source>
        <dbReference type="ARBA" id="ARBA00022692"/>
    </source>
</evidence>
<feature type="transmembrane region" description="Helical" evidence="7">
    <location>
        <begin position="162"/>
        <end position="181"/>
    </location>
</feature>
<evidence type="ECO:0000256" key="7">
    <source>
        <dbReference type="SAM" id="Phobius"/>
    </source>
</evidence>
<dbReference type="EMBL" id="JAQNDK010000003">
    <property type="protein sequence ID" value="MDC0681705.1"/>
    <property type="molecule type" value="Genomic_DNA"/>
</dbReference>
<evidence type="ECO:0000256" key="1">
    <source>
        <dbReference type="ARBA" id="ARBA00004141"/>
    </source>
</evidence>
<feature type="domain" description="EamA" evidence="8">
    <location>
        <begin position="17"/>
        <end position="149"/>
    </location>
</feature>
<evidence type="ECO:0000256" key="5">
    <source>
        <dbReference type="ARBA" id="ARBA00023136"/>
    </source>
</evidence>
<comment type="similarity">
    <text evidence="2">Belongs to the EamA transporter family.</text>
</comment>
<feature type="region of interest" description="Disordered" evidence="6">
    <location>
        <begin position="299"/>
        <end position="327"/>
    </location>
</feature>
<protein>
    <submittedName>
        <fullName evidence="9">DMT family transporter</fullName>
    </submittedName>
</protein>
<gene>
    <name evidence="9" type="ORF">POL72_28450</name>
</gene>
<dbReference type="Pfam" id="PF00892">
    <property type="entry name" value="EamA"/>
    <property type="match status" value="2"/>
</dbReference>
<feature type="transmembrane region" description="Helical" evidence="7">
    <location>
        <begin position="253"/>
        <end position="272"/>
    </location>
</feature>
<feature type="transmembrane region" description="Helical" evidence="7">
    <location>
        <begin position="105"/>
        <end position="124"/>
    </location>
</feature>
<dbReference type="PANTHER" id="PTHR32322">
    <property type="entry name" value="INNER MEMBRANE TRANSPORTER"/>
    <property type="match status" value="1"/>
</dbReference>
<evidence type="ECO:0000313" key="10">
    <source>
        <dbReference type="Proteomes" id="UP001217485"/>
    </source>
</evidence>
<keyword evidence="4 7" id="KW-1133">Transmembrane helix</keyword>
<dbReference type="SUPFAM" id="SSF103481">
    <property type="entry name" value="Multidrug resistance efflux transporter EmrE"/>
    <property type="match status" value="2"/>
</dbReference>
<evidence type="ECO:0000256" key="6">
    <source>
        <dbReference type="SAM" id="MobiDB-lite"/>
    </source>
</evidence>
<feature type="transmembrane region" description="Helical" evidence="7">
    <location>
        <begin position="218"/>
        <end position="241"/>
    </location>
</feature>
<organism evidence="9 10">
    <name type="scientific">Sorangium atrum</name>
    <dbReference type="NCBI Taxonomy" id="2995308"/>
    <lineage>
        <taxon>Bacteria</taxon>
        <taxon>Pseudomonadati</taxon>
        <taxon>Myxococcota</taxon>
        <taxon>Polyangia</taxon>
        <taxon>Polyangiales</taxon>
        <taxon>Polyangiaceae</taxon>
        <taxon>Sorangium</taxon>
    </lineage>
</organism>
<dbReference type="PANTHER" id="PTHR32322:SF2">
    <property type="entry name" value="EAMA DOMAIN-CONTAINING PROTEIN"/>
    <property type="match status" value="1"/>
</dbReference>
<feature type="domain" description="EamA" evidence="8">
    <location>
        <begin position="163"/>
        <end position="294"/>
    </location>
</feature>
<reference evidence="9 10" key="1">
    <citation type="submission" date="2023-01" db="EMBL/GenBank/DDBJ databases">
        <title>Minimal conservation of predation-associated metabolite biosynthetic gene clusters underscores biosynthetic potential of Myxococcota including descriptions for ten novel species: Archangium lansinium sp. nov., Myxococcus landrumus sp. nov., Nannocystis bai.</title>
        <authorList>
            <person name="Ahearne A."/>
            <person name="Stevens C."/>
            <person name="Dowd S."/>
        </authorList>
    </citation>
    <scope>NUCLEOTIDE SEQUENCE [LARGE SCALE GENOMIC DNA]</scope>
    <source>
        <strain evidence="9 10">WIWO2</strain>
    </source>
</reference>
<evidence type="ECO:0000313" key="9">
    <source>
        <dbReference type="EMBL" id="MDC0681705.1"/>
    </source>
</evidence>
<feature type="compositionally biased region" description="Basic and acidic residues" evidence="6">
    <location>
        <begin position="316"/>
        <end position="327"/>
    </location>
</feature>
<evidence type="ECO:0000256" key="4">
    <source>
        <dbReference type="ARBA" id="ARBA00022989"/>
    </source>
</evidence>
<feature type="transmembrane region" description="Helical" evidence="7">
    <location>
        <begin position="193"/>
        <end position="212"/>
    </location>
</feature>
<evidence type="ECO:0000256" key="2">
    <source>
        <dbReference type="ARBA" id="ARBA00007362"/>
    </source>
</evidence>
<comment type="caution">
    <text evidence="9">The sequence shown here is derived from an EMBL/GenBank/DDBJ whole genome shotgun (WGS) entry which is preliminary data.</text>
</comment>
<feature type="transmembrane region" description="Helical" evidence="7">
    <location>
        <begin position="278"/>
        <end position="296"/>
    </location>
</feature>